<proteinExistence type="predicted"/>
<dbReference type="Proteomes" id="UP000681722">
    <property type="component" value="Unassembled WGS sequence"/>
</dbReference>
<dbReference type="Proteomes" id="UP000663829">
    <property type="component" value="Unassembled WGS sequence"/>
</dbReference>
<evidence type="ECO:0000313" key="2">
    <source>
        <dbReference type="EMBL" id="CAF4326835.1"/>
    </source>
</evidence>
<evidence type="ECO:0000313" key="3">
    <source>
        <dbReference type="Proteomes" id="UP000663829"/>
    </source>
</evidence>
<dbReference type="AlphaFoldDB" id="A0A815PTR9"/>
<name>A0A815PTR9_9BILA</name>
<accession>A0A815PTR9</accession>
<protein>
    <submittedName>
        <fullName evidence="1">Uncharacterized protein</fullName>
    </submittedName>
</protein>
<evidence type="ECO:0000313" key="1">
    <source>
        <dbReference type="EMBL" id="CAF1454397.1"/>
    </source>
</evidence>
<sequence length="219" mass="25411">MYSLVWNIDESYEEFIGKIENLIHINLITKYTLQLFDDDVDEYLDLDEEYFDKMRQGLLSSLSSSPASPTSSTYEISFKIIKNTISANFQSIEPEHTVKENFSKNDQDNLTTEQQLQGYIIDLTAKRSIEGGRPQLQNVLARKLENDDEVSLEQEHGMEPIEYFEITENCIEGSNIQPVEVIKEQEIDDDEREDHVDTGMNLSELCSDICWRKLIRLVQ</sequence>
<reference evidence="1" key="1">
    <citation type="submission" date="2021-02" db="EMBL/GenBank/DDBJ databases">
        <authorList>
            <person name="Nowell W R."/>
        </authorList>
    </citation>
    <scope>NUCLEOTIDE SEQUENCE</scope>
</reference>
<keyword evidence="3" id="KW-1185">Reference proteome</keyword>
<dbReference type="EMBL" id="CAJNOQ010019658">
    <property type="protein sequence ID" value="CAF1454397.1"/>
    <property type="molecule type" value="Genomic_DNA"/>
</dbReference>
<comment type="caution">
    <text evidence="1">The sequence shown here is derived from an EMBL/GenBank/DDBJ whole genome shotgun (WGS) entry which is preliminary data.</text>
</comment>
<dbReference type="EMBL" id="CAJOBC010085112">
    <property type="protein sequence ID" value="CAF4326835.1"/>
    <property type="molecule type" value="Genomic_DNA"/>
</dbReference>
<gene>
    <name evidence="1" type="ORF">GPM918_LOCUS34849</name>
    <name evidence="2" type="ORF">SRO942_LOCUS35565</name>
</gene>
<organism evidence="1 3">
    <name type="scientific">Didymodactylos carnosus</name>
    <dbReference type="NCBI Taxonomy" id="1234261"/>
    <lineage>
        <taxon>Eukaryota</taxon>
        <taxon>Metazoa</taxon>
        <taxon>Spiralia</taxon>
        <taxon>Gnathifera</taxon>
        <taxon>Rotifera</taxon>
        <taxon>Eurotatoria</taxon>
        <taxon>Bdelloidea</taxon>
        <taxon>Philodinida</taxon>
        <taxon>Philodinidae</taxon>
        <taxon>Didymodactylos</taxon>
    </lineage>
</organism>